<accession>A0A5B7CZ96</accession>
<organism evidence="1 2">
    <name type="scientific">Portunus trituberculatus</name>
    <name type="common">Swimming crab</name>
    <name type="synonym">Neptunus trituberculatus</name>
    <dbReference type="NCBI Taxonomy" id="210409"/>
    <lineage>
        <taxon>Eukaryota</taxon>
        <taxon>Metazoa</taxon>
        <taxon>Ecdysozoa</taxon>
        <taxon>Arthropoda</taxon>
        <taxon>Crustacea</taxon>
        <taxon>Multicrustacea</taxon>
        <taxon>Malacostraca</taxon>
        <taxon>Eumalacostraca</taxon>
        <taxon>Eucarida</taxon>
        <taxon>Decapoda</taxon>
        <taxon>Pleocyemata</taxon>
        <taxon>Brachyura</taxon>
        <taxon>Eubrachyura</taxon>
        <taxon>Portunoidea</taxon>
        <taxon>Portunidae</taxon>
        <taxon>Portuninae</taxon>
        <taxon>Portunus</taxon>
    </lineage>
</organism>
<comment type="caution">
    <text evidence="1">The sequence shown here is derived from an EMBL/GenBank/DDBJ whole genome shotgun (WGS) entry which is preliminary data.</text>
</comment>
<sequence length="91" mass="9890">MATLGPLRMPPKVPRLSCCHVLSRITLPFSSSMSLAVSSSSVGSNRLRKASILSCCGGKQVTIHSCFLHKFISQQALVDVTLAFNGVFRFY</sequence>
<proteinExistence type="predicted"/>
<dbReference type="EMBL" id="VSRR010000364">
    <property type="protein sequence ID" value="MPC14598.1"/>
    <property type="molecule type" value="Genomic_DNA"/>
</dbReference>
<protein>
    <submittedName>
        <fullName evidence="1">Uncharacterized protein</fullName>
    </submittedName>
</protein>
<name>A0A5B7CZ96_PORTR</name>
<dbReference type="AlphaFoldDB" id="A0A5B7CZ96"/>
<gene>
    <name evidence="1" type="ORF">E2C01_007365</name>
</gene>
<evidence type="ECO:0000313" key="1">
    <source>
        <dbReference type="EMBL" id="MPC14598.1"/>
    </source>
</evidence>
<reference evidence="1 2" key="1">
    <citation type="submission" date="2019-05" db="EMBL/GenBank/DDBJ databases">
        <title>Another draft genome of Portunus trituberculatus and its Hox gene families provides insights of decapod evolution.</title>
        <authorList>
            <person name="Jeong J.-H."/>
            <person name="Song I."/>
            <person name="Kim S."/>
            <person name="Choi T."/>
            <person name="Kim D."/>
            <person name="Ryu S."/>
            <person name="Kim W."/>
        </authorList>
    </citation>
    <scope>NUCLEOTIDE SEQUENCE [LARGE SCALE GENOMIC DNA]</scope>
    <source>
        <tissue evidence="1">Muscle</tissue>
    </source>
</reference>
<dbReference type="Proteomes" id="UP000324222">
    <property type="component" value="Unassembled WGS sequence"/>
</dbReference>
<evidence type="ECO:0000313" key="2">
    <source>
        <dbReference type="Proteomes" id="UP000324222"/>
    </source>
</evidence>
<keyword evidence="2" id="KW-1185">Reference proteome</keyword>